<protein>
    <submittedName>
        <fullName evidence="2">Uncharacterized protein</fullName>
    </submittedName>
</protein>
<organism evidence="2 3">
    <name type="scientific">Aspergillus steynii IBT 23096</name>
    <dbReference type="NCBI Taxonomy" id="1392250"/>
    <lineage>
        <taxon>Eukaryota</taxon>
        <taxon>Fungi</taxon>
        <taxon>Dikarya</taxon>
        <taxon>Ascomycota</taxon>
        <taxon>Pezizomycotina</taxon>
        <taxon>Eurotiomycetes</taxon>
        <taxon>Eurotiomycetidae</taxon>
        <taxon>Eurotiales</taxon>
        <taxon>Aspergillaceae</taxon>
        <taxon>Aspergillus</taxon>
        <taxon>Aspergillus subgen. Circumdati</taxon>
    </lineage>
</organism>
<comment type="caution">
    <text evidence="2">The sequence shown here is derived from an EMBL/GenBank/DDBJ whole genome shotgun (WGS) entry which is preliminary data.</text>
</comment>
<dbReference type="EMBL" id="MSFO01000003">
    <property type="protein sequence ID" value="PLB51341.1"/>
    <property type="molecule type" value="Genomic_DNA"/>
</dbReference>
<sequence length="112" mass="12872">MNWRSSTLNKSHLSGHMASCMHPPCRILPHLHLSNHSDTQPRTQIKVQHSLVQGSFSWNMIAVEIHASLHAPVTDTHPHKMKTEPRTWDLSPTRRSRVQVSELTLHYKLSND</sequence>
<dbReference type="RefSeq" id="XP_024706643.1">
    <property type="nucleotide sequence ID" value="XM_024842586.1"/>
</dbReference>
<dbReference type="AlphaFoldDB" id="A0A2I2GER2"/>
<evidence type="ECO:0000313" key="3">
    <source>
        <dbReference type="Proteomes" id="UP000234275"/>
    </source>
</evidence>
<evidence type="ECO:0000313" key="2">
    <source>
        <dbReference type="EMBL" id="PLB51341.1"/>
    </source>
</evidence>
<keyword evidence="3" id="KW-1185">Reference proteome</keyword>
<dbReference type="VEuPathDB" id="FungiDB:P170DRAFT_164375"/>
<feature type="compositionally biased region" description="Basic and acidic residues" evidence="1">
    <location>
        <begin position="76"/>
        <end position="87"/>
    </location>
</feature>
<dbReference type="GeneID" id="36550283"/>
<dbReference type="Proteomes" id="UP000234275">
    <property type="component" value="Unassembled WGS sequence"/>
</dbReference>
<evidence type="ECO:0000256" key="1">
    <source>
        <dbReference type="SAM" id="MobiDB-lite"/>
    </source>
</evidence>
<accession>A0A2I2GER2</accession>
<reference evidence="2 3" key="1">
    <citation type="submission" date="2016-12" db="EMBL/GenBank/DDBJ databases">
        <title>The genomes of Aspergillus section Nigri reveals drivers in fungal speciation.</title>
        <authorList>
            <consortium name="DOE Joint Genome Institute"/>
            <person name="Vesth T.C."/>
            <person name="Nybo J."/>
            <person name="Theobald S."/>
            <person name="Brandl J."/>
            <person name="Frisvad J.C."/>
            <person name="Nielsen K.F."/>
            <person name="Lyhne E.K."/>
            <person name="Kogle M.E."/>
            <person name="Kuo A."/>
            <person name="Riley R."/>
            <person name="Clum A."/>
            <person name="Nolan M."/>
            <person name="Lipzen A."/>
            <person name="Salamov A."/>
            <person name="Henrissat B."/>
            <person name="Wiebenga A."/>
            <person name="De Vries R.P."/>
            <person name="Grigoriev I.V."/>
            <person name="Mortensen U.H."/>
            <person name="Andersen M.R."/>
            <person name="Baker S.E."/>
        </authorList>
    </citation>
    <scope>NUCLEOTIDE SEQUENCE [LARGE SCALE GENOMIC DNA]</scope>
    <source>
        <strain evidence="2 3">IBT 23096</strain>
    </source>
</reference>
<name>A0A2I2GER2_9EURO</name>
<gene>
    <name evidence="2" type="ORF">P170DRAFT_164375</name>
</gene>
<feature type="region of interest" description="Disordered" evidence="1">
    <location>
        <begin position="74"/>
        <end position="93"/>
    </location>
</feature>
<proteinExistence type="predicted"/>